<evidence type="ECO:0000313" key="3">
    <source>
        <dbReference type="Proteomes" id="UP000322245"/>
    </source>
</evidence>
<feature type="compositionally biased region" description="Polar residues" evidence="1">
    <location>
        <begin position="126"/>
        <end position="135"/>
    </location>
</feature>
<name>A0A5D3APC9_9TREE</name>
<dbReference type="EMBL" id="NIDF01000152">
    <property type="protein sequence ID" value="TYJ52169.1"/>
    <property type="molecule type" value="Genomic_DNA"/>
</dbReference>
<evidence type="ECO:0000313" key="2">
    <source>
        <dbReference type="EMBL" id="TYJ52169.1"/>
    </source>
</evidence>
<sequence>MTPEERSRVSAYDSQKRKERTQREREQRAVKKREKAERERAHWEKVQRERTQREKEKREGKEREKEQREKEQRRKDENRKARKDNYEFKSGLEDDTPIFEEDAIPAPSQESVDAQSTQYGDFCWDSHQQQYSQGQ</sequence>
<protein>
    <submittedName>
        <fullName evidence="2">Uncharacterized protein</fullName>
    </submittedName>
</protein>
<accession>A0A5D3APC9</accession>
<feature type="compositionally biased region" description="Basic and acidic residues" evidence="1">
    <location>
        <begin position="21"/>
        <end position="92"/>
    </location>
</feature>
<comment type="caution">
    <text evidence="2">The sequence shown here is derived from an EMBL/GenBank/DDBJ whole genome shotgun (WGS) entry which is preliminary data.</text>
</comment>
<keyword evidence="3" id="KW-1185">Reference proteome</keyword>
<dbReference type="AlphaFoldDB" id="A0A5D3APC9"/>
<feature type="compositionally biased region" description="Acidic residues" evidence="1">
    <location>
        <begin position="93"/>
        <end position="103"/>
    </location>
</feature>
<organism evidence="2 3">
    <name type="scientific">Cryptococcus floricola</name>
    <dbReference type="NCBI Taxonomy" id="2591691"/>
    <lineage>
        <taxon>Eukaryota</taxon>
        <taxon>Fungi</taxon>
        <taxon>Dikarya</taxon>
        <taxon>Basidiomycota</taxon>
        <taxon>Agaricomycotina</taxon>
        <taxon>Tremellomycetes</taxon>
        <taxon>Tremellales</taxon>
        <taxon>Cryptococcaceae</taxon>
        <taxon>Cryptococcus</taxon>
    </lineage>
</organism>
<reference evidence="2 3" key="1">
    <citation type="submission" date="2017-05" db="EMBL/GenBank/DDBJ databases">
        <title>The Genome Sequence of Tsuchiyaea wingfieldii DSM 27421.</title>
        <authorList>
            <person name="Cuomo C."/>
            <person name="Passer A."/>
            <person name="Billmyre B."/>
            <person name="Heitman J."/>
        </authorList>
    </citation>
    <scope>NUCLEOTIDE SEQUENCE [LARGE SCALE GENOMIC DNA]</scope>
    <source>
        <strain evidence="2 3">DSM 27421</strain>
    </source>
</reference>
<gene>
    <name evidence="2" type="ORF">B9479_007242</name>
</gene>
<dbReference type="Proteomes" id="UP000322245">
    <property type="component" value="Unassembled WGS sequence"/>
</dbReference>
<feature type="region of interest" description="Disordered" evidence="1">
    <location>
        <begin position="1"/>
        <end position="135"/>
    </location>
</feature>
<proteinExistence type="predicted"/>
<evidence type="ECO:0000256" key="1">
    <source>
        <dbReference type="SAM" id="MobiDB-lite"/>
    </source>
</evidence>
<feature type="compositionally biased region" description="Polar residues" evidence="1">
    <location>
        <begin position="108"/>
        <end position="119"/>
    </location>
</feature>